<gene>
    <name evidence="10" type="ORF">GCM10025872_30690</name>
</gene>
<keyword evidence="4 7" id="KW-0812">Transmembrane</keyword>
<reference evidence="10" key="1">
    <citation type="journal article" date="2014" name="Int. J. Syst. Evol. Microbiol.">
        <title>Complete genome of a new Firmicutes species belonging to the dominant human colonic microbiota ('Ruminococcus bicirculans') reveals two chromosomes and a selective capacity to utilize plant glucans.</title>
        <authorList>
            <consortium name="NISC Comparative Sequencing Program"/>
            <person name="Wegmann U."/>
            <person name="Louis P."/>
            <person name="Goesmann A."/>
            <person name="Henrissat B."/>
            <person name="Duncan S.H."/>
            <person name="Flint H.J."/>
        </authorList>
    </citation>
    <scope>NUCLEOTIDE SEQUENCE</scope>
    <source>
        <strain evidence="10">NBRC 110608</strain>
    </source>
</reference>
<keyword evidence="5 7" id="KW-1133">Transmembrane helix</keyword>
<feature type="transmembrane region" description="Helical" evidence="7">
    <location>
        <begin position="679"/>
        <end position="698"/>
    </location>
</feature>
<dbReference type="Pfam" id="PF12704">
    <property type="entry name" value="MacB_PCD"/>
    <property type="match status" value="1"/>
</dbReference>
<sequence>MSEGRAPTNSTEVAIDPRTAERAGYRVGDKVDLVTAGKQPRVRATLVGLVSFADGSGLAGASLVAWDLRTGQSLYQTQPGTYSDLWVVIDQDRTQQEVRDAVAKVLPAGVEAQTGDRAADEASSEIKEALSFITTFLLIFAGVALVVGSFLIINTFSILVAQRARELALLRALGASRRQVTWSVLFEAVVVGLVGSTLGLALGLLLAAGIQVLFAQFGLDLSGTPLQLTPTAVVAAYAVGMVVTGLAAYLPARRAAQVAPVAALRDEVAMPEGIVLRRALLGGLLVLLGVGLELWVLTGERAQETTLLGAGLFLVVAGAVLASPVVGRPIIRGLGAAFRRVFGTVGNLAEQNALRQPRRTAATASALMIGLALVSMMSVFGASATKSVDTLIEENFQGDYTVSGNFGMPFSSTVADGLERVPGVDAVARVRFAPAQIDGKARQALGGTDLVALQRITTIEAVSGSLDGLGAASAVVNESKAEELGVQPGDDIRVALAGRTTTLRVAAVVKDNPAVAPVVTTLAGFQRAGGPDQDNYVFIDRAAGSDPATVRAGLERQVEALPTVTLKDQDEFKAEQREPIDQLLMLIYALLGLAVIIAILGIVNTLALSVIERTREIGLLRAVGLSRRQLRRMVRLESVTIAVVGALLGVALGIGFGVVLQRSQESQGIAQLAIPWGRLGLFVVLAAVVGVLAAWFPARRAARLDVLKAIATE</sequence>
<dbReference type="InterPro" id="IPR025857">
    <property type="entry name" value="MacB_PCD"/>
</dbReference>
<feature type="transmembrane region" description="Helical" evidence="7">
    <location>
        <begin position="136"/>
        <end position="161"/>
    </location>
</feature>
<feature type="transmembrane region" description="Helical" evidence="7">
    <location>
        <begin position="310"/>
        <end position="331"/>
    </location>
</feature>
<feature type="transmembrane region" description="Helical" evidence="7">
    <location>
        <begin position="361"/>
        <end position="382"/>
    </location>
</feature>
<evidence type="ECO:0000256" key="3">
    <source>
        <dbReference type="ARBA" id="ARBA00022475"/>
    </source>
</evidence>
<dbReference type="RefSeq" id="WP_289231433.1">
    <property type="nucleotide sequence ID" value="NZ_AP027735.1"/>
</dbReference>
<dbReference type="InterPro" id="IPR051447">
    <property type="entry name" value="Lipoprotein-release_system"/>
</dbReference>
<feature type="transmembrane region" description="Helical" evidence="7">
    <location>
        <begin position="583"/>
        <end position="611"/>
    </location>
</feature>
<feature type="transmembrane region" description="Helical" evidence="7">
    <location>
        <begin position="279"/>
        <end position="298"/>
    </location>
</feature>
<feature type="transmembrane region" description="Helical" evidence="7">
    <location>
        <begin position="182"/>
        <end position="208"/>
    </location>
</feature>
<keyword evidence="6 7" id="KW-0472">Membrane</keyword>
<dbReference type="Pfam" id="PF02687">
    <property type="entry name" value="FtsX"/>
    <property type="match status" value="2"/>
</dbReference>
<feature type="domain" description="ABC3 transporter permease C-terminal" evidence="8">
    <location>
        <begin position="590"/>
        <end position="705"/>
    </location>
</feature>
<evidence type="ECO:0000256" key="1">
    <source>
        <dbReference type="ARBA" id="ARBA00004651"/>
    </source>
</evidence>
<feature type="transmembrane region" description="Helical" evidence="7">
    <location>
        <begin position="636"/>
        <end position="659"/>
    </location>
</feature>
<feature type="transmembrane region" description="Helical" evidence="7">
    <location>
        <begin position="228"/>
        <end position="250"/>
    </location>
</feature>
<proteinExistence type="inferred from homology"/>
<dbReference type="InterPro" id="IPR003838">
    <property type="entry name" value="ABC3_permease_C"/>
</dbReference>
<evidence type="ECO:0000259" key="9">
    <source>
        <dbReference type="Pfam" id="PF12704"/>
    </source>
</evidence>
<reference evidence="10" key="2">
    <citation type="submission" date="2023-02" db="EMBL/GenBank/DDBJ databases">
        <authorList>
            <person name="Sun Q."/>
            <person name="Mori K."/>
        </authorList>
    </citation>
    <scope>NUCLEOTIDE SEQUENCE</scope>
    <source>
        <strain evidence="10">NBRC 110608</strain>
    </source>
</reference>
<evidence type="ECO:0000256" key="2">
    <source>
        <dbReference type="ARBA" id="ARBA00005236"/>
    </source>
</evidence>
<keyword evidence="3" id="KW-1003">Cell membrane</keyword>
<comment type="similarity">
    <text evidence="2">Belongs to the ABC-4 integral membrane protein family. LolC/E subfamily.</text>
</comment>
<name>A0ABN6YPU8_9MICO</name>
<evidence type="ECO:0000313" key="10">
    <source>
        <dbReference type="EMBL" id="BDZ59412.1"/>
    </source>
</evidence>
<accession>A0ABN6YPU8</accession>
<dbReference type="PANTHER" id="PTHR30489:SF0">
    <property type="entry name" value="LIPOPROTEIN-RELEASING SYSTEM TRANSMEMBRANE PROTEIN LOLE"/>
    <property type="match status" value="1"/>
</dbReference>
<evidence type="ECO:0000256" key="6">
    <source>
        <dbReference type="ARBA" id="ARBA00023136"/>
    </source>
</evidence>
<protein>
    <submittedName>
        <fullName evidence="10">ABC transporter</fullName>
    </submittedName>
</protein>
<evidence type="ECO:0000256" key="7">
    <source>
        <dbReference type="SAM" id="Phobius"/>
    </source>
</evidence>
<feature type="domain" description="MacB-like periplasmic core" evidence="9">
    <location>
        <begin position="360"/>
        <end position="556"/>
    </location>
</feature>
<dbReference type="EMBL" id="AP027735">
    <property type="protein sequence ID" value="BDZ59412.1"/>
    <property type="molecule type" value="Genomic_DNA"/>
</dbReference>
<evidence type="ECO:0000256" key="5">
    <source>
        <dbReference type="ARBA" id="ARBA00022989"/>
    </source>
</evidence>
<evidence type="ECO:0000259" key="8">
    <source>
        <dbReference type="Pfam" id="PF02687"/>
    </source>
</evidence>
<evidence type="ECO:0000256" key="4">
    <source>
        <dbReference type="ARBA" id="ARBA00022692"/>
    </source>
</evidence>
<comment type="subcellular location">
    <subcellularLocation>
        <location evidence="1">Cell membrane</location>
        <topology evidence="1">Multi-pass membrane protein</topology>
    </subcellularLocation>
</comment>
<feature type="domain" description="ABC3 transporter permease C-terminal" evidence="8">
    <location>
        <begin position="139"/>
        <end position="257"/>
    </location>
</feature>
<organism evidence="10">
    <name type="scientific">Barrientosiimonas endolithica</name>
    <dbReference type="NCBI Taxonomy" id="1535208"/>
    <lineage>
        <taxon>Bacteria</taxon>
        <taxon>Bacillati</taxon>
        <taxon>Actinomycetota</taxon>
        <taxon>Actinomycetes</taxon>
        <taxon>Micrococcales</taxon>
        <taxon>Dermacoccaceae</taxon>
        <taxon>Barrientosiimonas</taxon>
    </lineage>
</organism>
<dbReference type="PANTHER" id="PTHR30489">
    <property type="entry name" value="LIPOPROTEIN-RELEASING SYSTEM TRANSMEMBRANE PROTEIN LOLE"/>
    <property type="match status" value="1"/>
</dbReference>